<dbReference type="PROSITE" id="PS51695">
    <property type="entry name" value="SEDOLISIN"/>
    <property type="match status" value="1"/>
</dbReference>
<dbReference type="SMART" id="SM00944">
    <property type="entry name" value="Pro-kuma_activ"/>
    <property type="match status" value="1"/>
</dbReference>
<evidence type="ECO:0000313" key="18">
    <source>
        <dbReference type="EMBL" id="KAA8645337.1"/>
    </source>
</evidence>
<dbReference type="GO" id="GO:0008240">
    <property type="term" value="F:tripeptidyl-peptidase activity"/>
    <property type="evidence" value="ECO:0007669"/>
    <property type="project" value="UniProtKB-EC"/>
</dbReference>
<dbReference type="SUPFAM" id="SSF52743">
    <property type="entry name" value="Subtilisin-like"/>
    <property type="match status" value="1"/>
</dbReference>
<keyword evidence="8 16" id="KW-0732">Signal</keyword>
<accession>A0A5M9MS00</accession>
<evidence type="ECO:0000256" key="3">
    <source>
        <dbReference type="ARBA" id="ARBA00004239"/>
    </source>
</evidence>
<dbReference type="EMBL" id="QUQM01000007">
    <property type="protein sequence ID" value="KAA8645337.1"/>
    <property type="molecule type" value="Genomic_DNA"/>
</dbReference>
<keyword evidence="13" id="KW-0865">Zymogen</keyword>
<evidence type="ECO:0000256" key="16">
    <source>
        <dbReference type="SAM" id="SignalP"/>
    </source>
</evidence>
<gene>
    <name evidence="18" type="ORF">ATNIH1004_006756</name>
</gene>
<dbReference type="Proteomes" id="UP000324241">
    <property type="component" value="Unassembled WGS sequence"/>
</dbReference>
<evidence type="ECO:0000256" key="7">
    <source>
        <dbReference type="ARBA" id="ARBA00022723"/>
    </source>
</evidence>
<dbReference type="PANTHER" id="PTHR14218">
    <property type="entry name" value="PROTEASE S8 TRIPEPTIDYL PEPTIDASE I CLN2"/>
    <property type="match status" value="1"/>
</dbReference>
<dbReference type="InterPro" id="IPR023828">
    <property type="entry name" value="Peptidase_S8_Ser-AS"/>
</dbReference>
<evidence type="ECO:0000256" key="15">
    <source>
        <dbReference type="PROSITE-ProRule" id="PRU01032"/>
    </source>
</evidence>
<feature type="active site" description="Charge relay system" evidence="15">
    <location>
        <position position="322"/>
    </location>
</feature>
<proteinExistence type="predicted"/>
<dbReference type="Pfam" id="PF00082">
    <property type="entry name" value="Peptidase_S8"/>
    <property type="match status" value="1"/>
</dbReference>
<dbReference type="InterPro" id="IPR015366">
    <property type="entry name" value="S53_propep"/>
</dbReference>
<dbReference type="GO" id="GO:0005576">
    <property type="term" value="C:extracellular region"/>
    <property type="evidence" value="ECO:0007669"/>
    <property type="project" value="UniProtKB-SubCell"/>
</dbReference>
<dbReference type="InterPro" id="IPR000209">
    <property type="entry name" value="Peptidase_S8/S53_dom"/>
</dbReference>
<keyword evidence="9 15" id="KW-0378">Hydrolase</keyword>
<keyword evidence="11 15" id="KW-0106">Calcium</keyword>
<keyword evidence="6 15" id="KW-0645">Protease</keyword>
<evidence type="ECO:0000256" key="4">
    <source>
        <dbReference type="ARBA" id="ARBA00012462"/>
    </source>
</evidence>
<feature type="binding site" evidence="15">
    <location>
        <position position="602"/>
    </location>
    <ligand>
        <name>Ca(2+)</name>
        <dbReference type="ChEBI" id="CHEBI:29108"/>
    </ligand>
</feature>
<evidence type="ECO:0000256" key="11">
    <source>
        <dbReference type="ARBA" id="ARBA00022837"/>
    </source>
</evidence>
<dbReference type="FunFam" id="3.40.50.200:FF:000015">
    <property type="entry name" value="Tripeptidyl peptidase A"/>
    <property type="match status" value="1"/>
</dbReference>
<dbReference type="Gene3D" id="3.40.50.200">
    <property type="entry name" value="Peptidase S8/S53 domain"/>
    <property type="match status" value="1"/>
</dbReference>
<evidence type="ECO:0000256" key="2">
    <source>
        <dbReference type="ARBA" id="ARBA00002451"/>
    </source>
</evidence>
<feature type="active site" description="Charge relay system" evidence="15">
    <location>
        <position position="541"/>
    </location>
</feature>
<keyword evidence="5" id="KW-0964">Secreted</keyword>
<feature type="binding site" evidence="15">
    <location>
        <position position="584"/>
    </location>
    <ligand>
        <name>Ca(2+)</name>
        <dbReference type="ChEBI" id="CHEBI:29108"/>
    </ligand>
</feature>
<dbReference type="PANTHER" id="PTHR14218:SF39">
    <property type="entry name" value="PEPTIDASE S53 DOMAIN-CONTAINING PROTEIN"/>
    <property type="match status" value="1"/>
</dbReference>
<evidence type="ECO:0000256" key="12">
    <source>
        <dbReference type="ARBA" id="ARBA00023026"/>
    </source>
</evidence>
<dbReference type="GO" id="GO:0004252">
    <property type="term" value="F:serine-type endopeptidase activity"/>
    <property type="evidence" value="ECO:0007669"/>
    <property type="project" value="UniProtKB-UniRule"/>
</dbReference>
<name>A0A5M9MS00_9EURO</name>
<evidence type="ECO:0000256" key="9">
    <source>
        <dbReference type="ARBA" id="ARBA00022801"/>
    </source>
</evidence>
<evidence type="ECO:0000256" key="8">
    <source>
        <dbReference type="ARBA" id="ARBA00022729"/>
    </source>
</evidence>
<keyword evidence="14" id="KW-0325">Glycoprotein</keyword>
<dbReference type="VEuPathDB" id="FungiDB:EYZ11_009514"/>
<dbReference type="OrthoDB" id="409122at2759"/>
<feature type="chain" id="PRO_5024374997" description="tripeptidyl-peptidase II" evidence="16">
    <location>
        <begin position="20"/>
        <end position="635"/>
    </location>
</feature>
<dbReference type="CDD" id="cd04056">
    <property type="entry name" value="Peptidases_S53"/>
    <property type="match status" value="1"/>
</dbReference>
<comment type="subcellular location">
    <subcellularLocation>
        <location evidence="3">Secreted</location>
        <location evidence="3">Extracellular space</location>
    </subcellularLocation>
</comment>
<comment type="function">
    <text evidence="2">Secreted tripeptidyl-peptidase which degrades proteins at acidic pHs and is involved in virulence.</text>
</comment>
<dbReference type="SUPFAM" id="SSF54897">
    <property type="entry name" value="Protease propeptides/inhibitors"/>
    <property type="match status" value="1"/>
</dbReference>
<feature type="binding site" evidence="15">
    <location>
        <position position="583"/>
    </location>
    <ligand>
        <name>Ca(2+)</name>
        <dbReference type="ChEBI" id="CHEBI:29108"/>
    </ligand>
</feature>
<dbReference type="InterPro" id="IPR050819">
    <property type="entry name" value="Tripeptidyl-peptidase_I"/>
</dbReference>
<evidence type="ECO:0000313" key="19">
    <source>
        <dbReference type="Proteomes" id="UP000324241"/>
    </source>
</evidence>
<keyword evidence="10 15" id="KW-0720">Serine protease</keyword>
<evidence type="ECO:0000259" key="17">
    <source>
        <dbReference type="PROSITE" id="PS51695"/>
    </source>
</evidence>
<organism evidence="18 19">
    <name type="scientific">Aspergillus tanneri</name>
    <dbReference type="NCBI Taxonomy" id="1220188"/>
    <lineage>
        <taxon>Eukaryota</taxon>
        <taxon>Fungi</taxon>
        <taxon>Dikarya</taxon>
        <taxon>Ascomycota</taxon>
        <taxon>Pezizomycotina</taxon>
        <taxon>Eurotiomycetes</taxon>
        <taxon>Eurotiomycetidae</taxon>
        <taxon>Eurotiales</taxon>
        <taxon>Aspergillaceae</taxon>
        <taxon>Aspergillus</taxon>
        <taxon>Aspergillus subgen. Circumdati</taxon>
    </lineage>
</organism>
<comment type="caution">
    <text evidence="18">The sequence shown here is derived from an EMBL/GenBank/DDBJ whole genome shotgun (WGS) entry which is preliminary data.</text>
</comment>
<comment type="cofactor">
    <cofactor evidence="15">
        <name>Ca(2+)</name>
        <dbReference type="ChEBI" id="CHEBI:29108"/>
    </cofactor>
    <text evidence="15">Binds 1 Ca(2+) ion per subunit.</text>
</comment>
<dbReference type="Pfam" id="PF09286">
    <property type="entry name" value="Pro-kuma_activ"/>
    <property type="match status" value="1"/>
</dbReference>
<feature type="active site" description="Charge relay system" evidence="15">
    <location>
        <position position="318"/>
    </location>
</feature>
<feature type="domain" description="Peptidase S53" evidence="17">
    <location>
        <begin position="233"/>
        <end position="624"/>
    </location>
</feature>
<dbReference type="AlphaFoldDB" id="A0A5M9MS00"/>
<reference evidence="18 19" key="1">
    <citation type="submission" date="2019-08" db="EMBL/GenBank/DDBJ databases">
        <title>The genome sequence of a newly discovered highly antifungal drug resistant Aspergillus species, Aspergillus tanneri NIH 1004.</title>
        <authorList>
            <person name="Mounaud S."/>
            <person name="Singh I."/>
            <person name="Joardar V."/>
            <person name="Pakala S."/>
            <person name="Pakala S."/>
            <person name="Venepally P."/>
            <person name="Chung J.K."/>
            <person name="Losada L."/>
            <person name="Nierman W.C."/>
        </authorList>
    </citation>
    <scope>NUCLEOTIDE SEQUENCE [LARGE SCALE GENOMIC DNA]</scope>
    <source>
        <strain evidence="18 19">NIH1004</strain>
    </source>
</reference>
<comment type="catalytic activity">
    <reaction evidence="1">
        <text>Release of an N-terminal tripeptide from a polypeptide.</text>
        <dbReference type="EC" id="3.4.14.10"/>
    </reaction>
</comment>
<protein>
    <recommendedName>
        <fullName evidence="4">tripeptidyl-peptidase II</fullName>
        <ecNumber evidence="4">3.4.14.10</ecNumber>
    </recommendedName>
</protein>
<dbReference type="EC" id="3.4.14.10" evidence="4"/>
<keyword evidence="7 15" id="KW-0479">Metal-binding</keyword>
<feature type="binding site" evidence="15">
    <location>
        <position position="604"/>
    </location>
    <ligand>
        <name>Ca(2+)</name>
        <dbReference type="ChEBI" id="CHEBI:29108"/>
    </ligand>
</feature>
<evidence type="ECO:0000256" key="14">
    <source>
        <dbReference type="ARBA" id="ARBA00023180"/>
    </source>
</evidence>
<evidence type="ECO:0000256" key="10">
    <source>
        <dbReference type="ARBA" id="ARBA00022825"/>
    </source>
</evidence>
<feature type="signal peptide" evidence="16">
    <location>
        <begin position="1"/>
        <end position="19"/>
    </location>
</feature>
<dbReference type="GO" id="GO:0046872">
    <property type="term" value="F:metal ion binding"/>
    <property type="evidence" value="ECO:0007669"/>
    <property type="project" value="UniProtKB-UniRule"/>
</dbReference>
<dbReference type="CDD" id="cd11377">
    <property type="entry name" value="Pro-peptidase_S53"/>
    <property type="match status" value="1"/>
</dbReference>
<dbReference type="PROSITE" id="PS00138">
    <property type="entry name" value="SUBTILASE_SER"/>
    <property type="match status" value="1"/>
</dbReference>
<dbReference type="GO" id="GO:0006508">
    <property type="term" value="P:proteolysis"/>
    <property type="evidence" value="ECO:0007669"/>
    <property type="project" value="UniProtKB-KW"/>
</dbReference>
<evidence type="ECO:0000256" key="6">
    <source>
        <dbReference type="ARBA" id="ARBA00022670"/>
    </source>
</evidence>
<dbReference type="GeneID" id="54329458"/>
<sequence length="635" mass="69904">MNLWILYHLLFTISTVVTSWTPYAIKEIHEVPSAWTRRGAANSTLNITLYIGLQPATPNKLHKHLLEISDPSHHRYAQFLSRQDVRKALEPPRQAVHHVQAWLSRAGVADGSHSICESRDCMMVTLTVAAAERLLQTKYHEYINGEETAIRATQWSLPEELHEVIDVIQPTTSFFRIPARARKMARQNRTGGESSSTSLNDLAVEVEEGTGNVIDLQSIPANLTPHQACNTSAVTPLCLRTLYGTLYYKVQELSQNRMALVNYLGEFNNQSDIAQFLQAYRPDAVAGAKTFHDISIAGGINQQSPATPQQIAKGIGREGNLDAEIMLGIAHPIPLTTYTVAGEPPFTPDSYTLTNTNEPYLTWLDWILAQPDSELPSVVSTSYGDSEQTVPFSYAQRVCRGFAQLGARGVSVIMGSGDHGVGQPEHCMSNDGQNRPQFQVNFPESCPWVTSVGATKGIEPEVVAVNDDNGFVSGGGFSNYFPRPSYQRQNPQAVARYLSEIGDLHSGLFNPEGRAYPDVAVQGYRYATVWNGETRLVDGTSASTPTFAAIVALVNDALIASGQPRMGFLNPWLYAEGHESFRDVTVGSNKGCNTTGFPAGEGWDAASGWGTPWFPDLVKMALQRRFRSNRPWYVP</sequence>
<dbReference type="InterPro" id="IPR036852">
    <property type="entry name" value="Peptidase_S8/S53_dom_sf"/>
</dbReference>
<keyword evidence="12" id="KW-0843">Virulence</keyword>
<evidence type="ECO:0000256" key="13">
    <source>
        <dbReference type="ARBA" id="ARBA00023145"/>
    </source>
</evidence>
<evidence type="ECO:0000256" key="1">
    <source>
        <dbReference type="ARBA" id="ARBA00001910"/>
    </source>
</evidence>
<dbReference type="InterPro" id="IPR030400">
    <property type="entry name" value="Sedolisin_dom"/>
</dbReference>
<evidence type="ECO:0000256" key="5">
    <source>
        <dbReference type="ARBA" id="ARBA00022525"/>
    </source>
</evidence>
<dbReference type="RefSeq" id="XP_033424698.1">
    <property type="nucleotide sequence ID" value="XM_033571383.1"/>
</dbReference>